<gene>
    <name evidence="2" type="ORF">S03H2_44668</name>
</gene>
<dbReference type="Pfam" id="PF13456">
    <property type="entry name" value="RVT_3"/>
    <property type="match status" value="1"/>
</dbReference>
<dbReference type="PANTHER" id="PTHR48475">
    <property type="entry name" value="RIBONUCLEASE H"/>
    <property type="match status" value="1"/>
</dbReference>
<dbReference type="InterPro" id="IPR036397">
    <property type="entry name" value="RNaseH_sf"/>
</dbReference>
<name>X1IFN1_9ZZZZ</name>
<dbReference type="PANTHER" id="PTHR48475:SF1">
    <property type="entry name" value="RNASE H TYPE-1 DOMAIN-CONTAINING PROTEIN"/>
    <property type="match status" value="1"/>
</dbReference>
<feature type="non-terminal residue" evidence="2">
    <location>
        <position position="1"/>
    </location>
</feature>
<comment type="caution">
    <text evidence="2">The sequence shown here is derived from an EMBL/GenBank/DDBJ whole genome shotgun (WGS) entry which is preliminary data.</text>
</comment>
<dbReference type="EMBL" id="BARU01027946">
    <property type="protein sequence ID" value="GAH64929.1"/>
    <property type="molecule type" value="Genomic_DNA"/>
</dbReference>
<dbReference type="SUPFAM" id="SSF53098">
    <property type="entry name" value="Ribonuclease H-like"/>
    <property type="match status" value="1"/>
</dbReference>
<dbReference type="InterPro" id="IPR002156">
    <property type="entry name" value="RNaseH_domain"/>
</dbReference>
<dbReference type="AlphaFoldDB" id="X1IFN1"/>
<dbReference type="Gene3D" id="3.30.420.10">
    <property type="entry name" value="Ribonuclease H-like superfamily/Ribonuclease H"/>
    <property type="match status" value="1"/>
</dbReference>
<reference evidence="2" key="1">
    <citation type="journal article" date="2014" name="Front. Microbiol.">
        <title>High frequency of phylogenetically diverse reductive dehalogenase-homologous genes in deep subseafloor sedimentary metagenomes.</title>
        <authorList>
            <person name="Kawai M."/>
            <person name="Futagami T."/>
            <person name="Toyoda A."/>
            <person name="Takaki Y."/>
            <person name="Nishi S."/>
            <person name="Hori S."/>
            <person name="Arai W."/>
            <person name="Tsubouchi T."/>
            <person name="Morono Y."/>
            <person name="Uchiyama I."/>
            <person name="Ito T."/>
            <person name="Fujiyama A."/>
            <person name="Inagaki F."/>
            <person name="Takami H."/>
        </authorList>
    </citation>
    <scope>NUCLEOTIDE SEQUENCE</scope>
    <source>
        <strain evidence="2">Expedition CK06-06</strain>
    </source>
</reference>
<proteinExistence type="predicted"/>
<feature type="domain" description="RNase H type-1" evidence="1">
    <location>
        <begin position="1"/>
        <end position="100"/>
    </location>
</feature>
<dbReference type="GO" id="GO:0004523">
    <property type="term" value="F:RNA-DNA hybrid ribonuclease activity"/>
    <property type="evidence" value="ECO:0007669"/>
    <property type="project" value="InterPro"/>
</dbReference>
<protein>
    <recommendedName>
        <fullName evidence="1">RNase H type-1 domain-containing protein</fullName>
    </recommendedName>
</protein>
<accession>X1IFN1</accession>
<evidence type="ECO:0000259" key="1">
    <source>
        <dbReference type="PROSITE" id="PS50879"/>
    </source>
</evidence>
<evidence type="ECO:0000313" key="2">
    <source>
        <dbReference type="EMBL" id="GAH64929.1"/>
    </source>
</evidence>
<dbReference type="GO" id="GO:0003676">
    <property type="term" value="F:nucleic acid binding"/>
    <property type="evidence" value="ECO:0007669"/>
    <property type="project" value="InterPro"/>
</dbReference>
<sequence>LDECDFIGTATNNTAEYRAIINALKVAERFSPGHIQVYSDSKLAVQQINKKWKINYPHLSKMCGEVYKLCEKYVKVEFFHVGRNNPYIQKCDKLCNERLDAEGFKSY</sequence>
<organism evidence="2">
    <name type="scientific">marine sediment metagenome</name>
    <dbReference type="NCBI Taxonomy" id="412755"/>
    <lineage>
        <taxon>unclassified sequences</taxon>
        <taxon>metagenomes</taxon>
        <taxon>ecological metagenomes</taxon>
    </lineage>
</organism>
<dbReference type="InterPro" id="IPR012337">
    <property type="entry name" value="RNaseH-like_sf"/>
</dbReference>
<dbReference type="PROSITE" id="PS50879">
    <property type="entry name" value="RNASE_H_1"/>
    <property type="match status" value="1"/>
</dbReference>